<accession>A0A518D303</accession>
<evidence type="ECO:0000313" key="3">
    <source>
        <dbReference type="Proteomes" id="UP000319342"/>
    </source>
</evidence>
<dbReference type="EMBL" id="CP036290">
    <property type="protein sequence ID" value="QDU85862.1"/>
    <property type="molecule type" value="Genomic_DNA"/>
</dbReference>
<feature type="region of interest" description="Disordered" evidence="1">
    <location>
        <begin position="44"/>
        <end position="69"/>
    </location>
</feature>
<dbReference type="Proteomes" id="UP000319342">
    <property type="component" value="Chromosome"/>
</dbReference>
<dbReference type="RefSeq" id="WP_419185967.1">
    <property type="nucleotide sequence ID" value="NZ_CP036290.1"/>
</dbReference>
<dbReference type="AlphaFoldDB" id="A0A518D303"/>
<protein>
    <submittedName>
        <fullName evidence="2">Uncharacterized protein</fullName>
    </submittedName>
</protein>
<reference evidence="2 3" key="1">
    <citation type="submission" date="2019-02" db="EMBL/GenBank/DDBJ databases">
        <title>Deep-cultivation of Planctomycetes and their phenomic and genomic characterization uncovers novel biology.</title>
        <authorList>
            <person name="Wiegand S."/>
            <person name="Jogler M."/>
            <person name="Boedeker C."/>
            <person name="Pinto D."/>
            <person name="Vollmers J."/>
            <person name="Rivas-Marin E."/>
            <person name="Kohn T."/>
            <person name="Peeters S.H."/>
            <person name="Heuer A."/>
            <person name="Rast P."/>
            <person name="Oberbeckmann S."/>
            <person name="Bunk B."/>
            <person name="Jeske O."/>
            <person name="Meyerdierks A."/>
            <person name="Storesund J.E."/>
            <person name="Kallscheuer N."/>
            <person name="Luecker S."/>
            <person name="Lage O.M."/>
            <person name="Pohl T."/>
            <person name="Merkel B.J."/>
            <person name="Hornburger P."/>
            <person name="Mueller R.-W."/>
            <person name="Bruemmer F."/>
            <person name="Labrenz M."/>
            <person name="Spormann A.M."/>
            <person name="Op den Camp H."/>
            <person name="Overmann J."/>
            <person name="Amann R."/>
            <person name="Jetten M.S.M."/>
            <person name="Mascher T."/>
            <person name="Medema M.H."/>
            <person name="Devos D.P."/>
            <person name="Kaster A.-K."/>
            <person name="Ovreas L."/>
            <person name="Rohde M."/>
            <person name="Galperin M.Y."/>
            <person name="Jogler C."/>
        </authorList>
    </citation>
    <scope>NUCLEOTIDE SEQUENCE [LARGE SCALE GENOMIC DNA]</scope>
    <source>
        <strain evidence="2 3">Pla163</strain>
    </source>
</reference>
<name>A0A518D303_9BACT</name>
<evidence type="ECO:0000256" key="1">
    <source>
        <dbReference type="SAM" id="MobiDB-lite"/>
    </source>
</evidence>
<proteinExistence type="predicted"/>
<feature type="compositionally biased region" description="Low complexity" evidence="1">
    <location>
        <begin position="48"/>
        <end position="63"/>
    </location>
</feature>
<evidence type="ECO:0000313" key="2">
    <source>
        <dbReference type="EMBL" id="QDU85862.1"/>
    </source>
</evidence>
<keyword evidence="3" id="KW-1185">Reference proteome</keyword>
<gene>
    <name evidence="2" type="ORF">Pla163_30080</name>
</gene>
<organism evidence="2 3">
    <name type="scientific">Rohdeia mirabilis</name>
    <dbReference type="NCBI Taxonomy" id="2528008"/>
    <lineage>
        <taxon>Bacteria</taxon>
        <taxon>Pseudomonadati</taxon>
        <taxon>Planctomycetota</taxon>
        <taxon>Planctomycetia</taxon>
        <taxon>Planctomycetia incertae sedis</taxon>
        <taxon>Rohdeia</taxon>
    </lineage>
</organism>
<sequence>MKQILLVLVLLATALIGFVAVRTLNSDPAKRSGGGGTVPVAPNITLPGQGNQRAGQQRNNNVRPGRPNTTTRMVQWKAMASPESIVAWDDLWSLDLDAIDLNAPVLVEIGDLKITQNELRRMACLEVLESYNLAVLTEEVAKALSFARGNAYEFDQAMYEELVERQTGLAGLSRDERNSQLAMQTRTPPEVAEETHRRMLAGLVYNVVGGAVDDLPAMILLNMQRSNPRGADGENVEIEGGKGAMGTLVQLREIWNRVHSAETYEGREEDLDKLSGIVSLQAAFQQGARNRDLGLRCWTFLDRAAMDDDVYMRISLADLDDDEVPVAPWLHGGETVELRVSEMWPRISELIDDAQLQLSLVNLVWYRVLGEQLRTAGMLGTDEEDFQRAAESHLELMGALNDTVFTSQSQGYPTVHHFRVAQRLMRGQRALLPSGWDDEVVQRPFFNKNRFFIERWNPQLEFAYFPALDISATSEGQGWRVDWEGALEKARTMKGRVALGQDFRQLVRAHTDELSKTMSEAFGTELGQEYAQRLRGGLMVGTLRDVETRMGETEFNELIRGTSYVKCLAAYTDVGEVSEPRRISGGYALGRMTSAELGALERDWEDSTTICEYFYLRSEFLKWANGVLRDAAYVYP</sequence>